<dbReference type="InterPro" id="IPR015359">
    <property type="entry name" value="PLC_EF-hand-like"/>
</dbReference>
<keyword evidence="3" id="KW-1185">Reference proteome</keyword>
<organism evidence="2 3">
    <name type="scientific">Quercus suber</name>
    <name type="common">Cork oak</name>
    <dbReference type="NCBI Taxonomy" id="58331"/>
    <lineage>
        <taxon>Eukaryota</taxon>
        <taxon>Viridiplantae</taxon>
        <taxon>Streptophyta</taxon>
        <taxon>Embryophyta</taxon>
        <taxon>Tracheophyta</taxon>
        <taxon>Spermatophyta</taxon>
        <taxon>Magnoliopsida</taxon>
        <taxon>eudicotyledons</taxon>
        <taxon>Gunneridae</taxon>
        <taxon>Pentapetalae</taxon>
        <taxon>rosids</taxon>
        <taxon>fabids</taxon>
        <taxon>Fagales</taxon>
        <taxon>Fagaceae</taxon>
        <taxon>Quercus</taxon>
    </lineage>
</organism>
<dbReference type="InterPro" id="IPR001646">
    <property type="entry name" value="5peptide_repeat"/>
</dbReference>
<dbReference type="PANTHER" id="PTHR14136">
    <property type="entry name" value="BTB_POZ DOMAIN-CONTAINING PROTEIN KCTD9"/>
    <property type="match status" value="1"/>
</dbReference>
<proteinExistence type="predicted"/>
<dbReference type="InterPro" id="IPR051082">
    <property type="entry name" value="Pentapeptide-BTB/POZ_domain"/>
</dbReference>
<gene>
    <name evidence="2" type="primary">FIP2_4</name>
    <name evidence="2" type="ORF">CFP56_021902</name>
</gene>
<dbReference type="PANTHER" id="PTHR14136:SF17">
    <property type="entry name" value="BTB_POZ DOMAIN-CONTAINING PROTEIN KCTD9"/>
    <property type="match status" value="1"/>
</dbReference>
<evidence type="ECO:0000259" key="1">
    <source>
        <dbReference type="Pfam" id="PF09279"/>
    </source>
</evidence>
<dbReference type="SUPFAM" id="SSF141571">
    <property type="entry name" value="Pentapeptide repeat-like"/>
    <property type="match status" value="1"/>
</dbReference>
<dbReference type="Gene3D" id="2.160.20.80">
    <property type="entry name" value="E3 ubiquitin-protein ligase SopA"/>
    <property type="match status" value="1"/>
</dbReference>
<evidence type="ECO:0000313" key="2">
    <source>
        <dbReference type="EMBL" id="KAK7836915.1"/>
    </source>
</evidence>
<evidence type="ECO:0000313" key="3">
    <source>
        <dbReference type="Proteomes" id="UP000237347"/>
    </source>
</evidence>
<reference evidence="2 3" key="1">
    <citation type="journal article" date="2018" name="Sci. Data">
        <title>The draft genome sequence of cork oak.</title>
        <authorList>
            <person name="Ramos A.M."/>
            <person name="Usie A."/>
            <person name="Barbosa P."/>
            <person name="Barros P.M."/>
            <person name="Capote T."/>
            <person name="Chaves I."/>
            <person name="Simoes F."/>
            <person name="Abreu I."/>
            <person name="Carrasquinho I."/>
            <person name="Faro C."/>
            <person name="Guimaraes J.B."/>
            <person name="Mendonca D."/>
            <person name="Nobrega F."/>
            <person name="Rodrigues L."/>
            <person name="Saibo N.J.M."/>
            <person name="Varela M.C."/>
            <person name="Egas C."/>
            <person name="Matos J."/>
            <person name="Miguel C.M."/>
            <person name="Oliveira M.M."/>
            <person name="Ricardo C.P."/>
            <person name="Goncalves S."/>
        </authorList>
    </citation>
    <scope>NUCLEOTIDE SEQUENCE [LARGE SCALE GENOMIC DNA]</scope>
    <source>
        <strain evidence="3">cv. HL8</strain>
    </source>
</reference>
<comment type="caution">
    <text evidence="2">The sequence shown here is derived from an EMBL/GenBank/DDBJ whole genome shotgun (WGS) entry which is preliminary data.</text>
</comment>
<dbReference type="Pfam" id="PF09279">
    <property type="entry name" value="EF-hand_like"/>
    <property type="match status" value="1"/>
</dbReference>
<dbReference type="InterPro" id="IPR011992">
    <property type="entry name" value="EF-hand-dom_pair"/>
</dbReference>
<dbReference type="SUPFAM" id="SSF47473">
    <property type="entry name" value="EF-hand"/>
    <property type="match status" value="1"/>
</dbReference>
<dbReference type="Pfam" id="PF00805">
    <property type="entry name" value="Pentapeptide"/>
    <property type="match status" value="2"/>
</dbReference>
<feature type="domain" description="Phosphoinositide-specific phospholipase C EF-hand-like" evidence="1">
    <location>
        <begin position="25"/>
        <end position="90"/>
    </location>
</feature>
<dbReference type="Gene3D" id="1.10.238.10">
    <property type="entry name" value="EF-hand"/>
    <property type="match status" value="1"/>
</dbReference>
<accession>A0AAW0KBW8</accession>
<name>A0AAW0KBW8_QUESU</name>
<dbReference type="EMBL" id="PKMF04000341">
    <property type="protein sequence ID" value="KAK7836915.1"/>
    <property type="molecule type" value="Genomic_DNA"/>
</dbReference>
<sequence length="209" mass="23711">MSKQTYRVCFCFHRRFRLAVTEAPAEIKDLFSQYSENGIMNADRLRNFLIEVQKQEKVTESDAQSIIDQLRHIHRKGLNLEAFFKYLFSDSNLPLQSPTDLSLVDFSCACLKNVFFSRANLLSAKFRDVDAEGSIFHNATLHACLIDCSFFEADLRSAHLQNADLTNANLENANLEGANLKGATLSNANLKGANLQRAYLRQVNLRETK</sequence>
<protein>
    <submittedName>
        <fullName evidence="2">Fh protein interacting protein fip2</fullName>
    </submittedName>
</protein>
<dbReference type="Proteomes" id="UP000237347">
    <property type="component" value="Unassembled WGS sequence"/>
</dbReference>
<dbReference type="AlphaFoldDB" id="A0AAW0KBW8"/>